<dbReference type="eggNOG" id="COG2866">
    <property type="taxonomic scope" value="Bacteria"/>
</dbReference>
<sequence>MEATLTYSSVSILRYPQWVALDIISEVTDEIVYDEKLNSCIQAHMLFNQAIIEAAVSTPVNKQNQNGRMIKQRPIEI</sequence>
<dbReference type="Proteomes" id="UP000013911">
    <property type="component" value="Unassembled WGS sequence"/>
</dbReference>
<dbReference type="PATRIC" id="fig|1285586.5.peg.2038"/>
<evidence type="ECO:0000313" key="2">
    <source>
        <dbReference type="Proteomes" id="UP000013911"/>
    </source>
</evidence>
<comment type="caution">
    <text evidence="1">The sequence shown here is derived from an EMBL/GenBank/DDBJ whole genome shotgun (WGS) entry which is preliminary data.</text>
</comment>
<accession>R7ZEC7</accession>
<organism evidence="1 2">
    <name type="scientific">Lysinibacillus sphaericus OT4b.31</name>
    <dbReference type="NCBI Taxonomy" id="1285586"/>
    <lineage>
        <taxon>Bacteria</taxon>
        <taxon>Bacillati</taxon>
        <taxon>Bacillota</taxon>
        <taxon>Bacilli</taxon>
        <taxon>Bacillales</taxon>
        <taxon>Bacillaceae</taxon>
        <taxon>Lysinibacillus</taxon>
    </lineage>
</organism>
<dbReference type="HOGENOM" id="CLU_2633871_0_0_9"/>
<evidence type="ECO:0000313" key="1">
    <source>
        <dbReference type="EMBL" id="EON72477.1"/>
    </source>
</evidence>
<dbReference type="EMBL" id="AQPX01000017">
    <property type="protein sequence ID" value="EON72477.1"/>
    <property type="molecule type" value="Genomic_DNA"/>
</dbReference>
<reference evidence="1 2" key="1">
    <citation type="submission" date="2013-04" db="EMBL/GenBank/DDBJ databases">
        <title>Draft genome of the heavy metal tolerant bacterium Lysinibacillus sphaericus strain OT4b.31.</title>
        <authorList>
            <person name="Pena-Montenegro T.D."/>
            <person name="Dussan J."/>
        </authorList>
    </citation>
    <scope>NUCLEOTIDE SEQUENCE [LARGE SCALE GENOMIC DNA]</scope>
    <source>
        <strain evidence="1 2">OT4b.31</strain>
    </source>
</reference>
<gene>
    <name evidence="1" type="ORF">H131_10068</name>
</gene>
<proteinExistence type="predicted"/>
<dbReference type="RefSeq" id="WP_010858962.1">
    <property type="nucleotide sequence ID" value="NZ_KB933398.1"/>
</dbReference>
<protein>
    <submittedName>
        <fullName evidence="1">Uncharacterized protein</fullName>
    </submittedName>
</protein>
<name>R7ZEC7_LYSSH</name>
<dbReference type="AlphaFoldDB" id="R7ZEC7"/>